<dbReference type="FunFam" id="2.40.70.10:FF:000021">
    <property type="entry name" value="Aspartyl protease AED1"/>
    <property type="match status" value="1"/>
</dbReference>
<evidence type="ECO:0000256" key="2">
    <source>
        <dbReference type="ARBA" id="ARBA00022670"/>
    </source>
</evidence>
<feature type="active site" evidence="7">
    <location>
        <position position="180"/>
    </location>
</feature>
<evidence type="ECO:0000313" key="11">
    <source>
        <dbReference type="Proteomes" id="UP000836841"/>
    </source>
</evidence>
<dbReference type="PRINTS" id="PR00792">
    <property type="entry name" value="PEPSIN"/>
</dbReference>
<dbReference type="InterPro" id="IPR021109">
    <property type="entry name" value="Peptidase_aspartic_dom_sf"/>
</dbReference>
<evidence type="ECO:0000313" key="10">
    <source>
        <dbReference type="EMBL" id="CAH2073180.1"/>
    </source>
</evidence>
<feature type="non-terminal residue" evidence="10">
    <location>
        <position position="1"/>
    </location>
</feature>
<keyword evidence="3" id="KW-0732">Signal</keyword>
<dbReference type="Pfam" id="PF14543">
    <property type="entry name" value="TAXi_N"/>
    <property type="match status" value="1"/>
</dbReference>
<keyword evidence="5 8" id="KW-0378">Hydrolase</keyword>
<keyword evidence="11" id="KW-1185">Reference proteome</keyword>
<evidence type="ECO:0000256" key="8">
    <source>
        <dbReference type="RuleBase" id="RU000454"/>
    </source>
</evidence>
<dbReference type="Proteomes" id="UP000836841">
    <property type="component" value="Chromosome 6"/>
</dbReference>
<dbReference type="PROSITE" id="PS00141">
    <property type="entry name" value="ASP_PROTEASE"/>
    <property type="match status" value="1"/>
</dbReference>
<evidence type="ECO:0000259" key="9">
    <source>
        <dbReference type="PROSITE" id="PS51767"/>
    </source>
</evidence>
<dbReference type="PANTHER" id="PTHR13683:SF750">
    <property type="entry name" value="ASPARTYL PROTEASE AED1"/>
    <property type="match status" value="1"/>
</dbReference>
<proteinExistence type="inferred from homology"/>
<dbReference type="InterPro" id="IPR033873">
    <property type="entry name" value="CND41-like"/>
</dbReference>
<dbReference type="GO" id="GO:0006508">
    <property type="term" value="P:proteolysis"/>
    <property type="evidence" value="ECO:0007669"/>
    <property type="project" value="UniProtKB-KW"/>
</dbReference>
<accession>A0AAU9SUU7</accession>
<dbReference type="InterPro" id="IPR032799">
    <property type="entry name" value="TAXi_C"/>
</dbReference>
<dbReference type="PROSITE" id="PS51767">
    <property type="entry name" value="PEPTIDASE_A1"/>
    <property type="match status" value="1"/>
</dbReference>
<protein>
    <recommendedName>
        <fullName evidence="9">Peptidase A1 domain-containing protein</fullName>
    </recommendedName>
</protein>
<reference evidence="10 11" key="1">
    <citation type="submission" date="2022-03" db="EMBL/GenBank/DDBJ databases">
        <authorList>
            <person name="Nunn A."/>
            <person name="Chopra R."/>
            <person name="Nunn A."/>
            <person name="Contreras Garrido A."/>
        </authorList>
    </citation>
    <scope>NUCLEOTIDE SEQUENCE [LARGE SCALE GENOMIC DNA]</scope>
</reference>
<feature type="domain" description="Peptidase A1" evidence="9">
    <location>
        <begin position="162"/>
        <end position="483"/>
    </location>
</feature>
<evidence type="ECO:0000256" key="6">
    <source>
        <dbReference type="ARBA" id="ARBA00023157"/>
    </source>
</evidence>
<dbReference type="GO" id="GO:0004190">
    <property type="term" value="F:aspartic-type endopeptidase activity"/>
    <property type="evidence" value="ECO:0007669"/>
    <property type="project" value="UniProtKB-KW"/>
</dbReference>
<dbReference type="Pfam" id="PF14541">
    <property type="entry name" value="TAXi_C"/>
    <property type="match status" value="1"/>
</dbReference>
<dbReference type="InterPro" id="IPR033121">
    <property type="entry name" value="PEPTIDASE_A1"/>
</dbReference>
<organism evidence="10 11">
    <name type="scientific">Thlaspi arvense</name>
    <name type="common">Field penny-cress</name>
    <dbReference type="NCBI Taxonomy" id="13288"/>
    <lineage>
        <taxon>Eukaryota</taxon>
        <taxon>Viridiplantae</taxon>
        <taxon>Streptophyta</taxon>
        <taxon>Embryophyta</taxon>
        <taxon>Tracheophyta</taxon>
        <taxon>Spermatophyta</taxon>
        <taxon>Magnoliopsida</taxon>
        <taxon>eudicotyledons</taxon>
        <taxon>Gunneridae</taxon>
        <taxon>Pentapetalae</taxon>
        <taxon>rosids</taxon>
        <taxon>malvids</taxon>
        <taxon>Brassicales</taxon>
        <taxon>Brassicaceae</taxon>
        <taxon>Thlaspideae</taxon>
        <taxon>Thlaspi</taxon>
    </lineage>
</organism>
<dbReference type="SUPFAM" id="SSF50630">
    <property type="entry name" value="Acid proteases"/>
    <property type="match status" value="1"/>
</dbReference>
<comment type="similarity">
    <text evidence="1 8">Belongs to the peptidase A1 family.</text>
</comment>
<name>A0AAU9SUU7_THLAR</name>
<dbReference type="InterPro" id="IPR001461">
    <property type="entry name" value="Aspartic_peptidase_A1"/>
</dbReference>
<keyword evidence="2 8" id="KW-0645">Protease</keyword>
<dbReference type="CDD" id="cd05472">
    <property type="entry name" value="cnd41_like"/>
    <property type="match status" value="1"/>
</dbReference>
<dbReference type="PANTHER" id="PTHR13683">
    <property type="entry name" value="ASPARTYL PROTEASES"/>
    <property type="match status" value="1"/>
</dbReference>
<feature type="active site" evidence="7">
    <location>
        <position position="382"/>
    </location>
</feature>
<evidence type="ECO:0000256" key="7">
    <source>
        <dbReference type="PIRSR" id="PIRSR601461-1"/>
    </source>
</evidence>
<dbReference type="InterPro" id="IPR001969">
    <property type="entry name" value="Aspartic_peptidase_AS"/>
</dbReference>
<evidence type="ECO:0000256" key="3">
    <source>
        <dbReference type="ARBA" id="ARBA00022729"/>
    </source>
</evidence>
<sequence>RSVIKDPTIFILLSDTFNIVVSEKKKSKMSFNRNLSSVIIILCVCLNWGCLEGARERETKEIDSHTIQLSSLFPSSSSPCVLSTRASNTKSSLHVTHRHGTCSRLTSGKAASPDHAEILRLDQARVNSIHSKLSKKLTDRVRQSQSTDLPAKDGSTFGSGNYVVTVGIGSPKHDLSLIFDTGSDLTWIQCEPCVRTCYSQKEPIFNPSSSSSYYNVSCSSAVCGSLSSATGNAGSCSASNCVYGIQYGDQSFSVGFLAKEKFTLTSSNVFDGVYFGCGENNQGLFTGVAGLLGLGRDKLSFPSQTATTYNKIFSYCLPSSASYTGHLTFGSAGISRSVKFTPISTLTDGTSFYGLDIVGITVGGEKLAIPSTVFSTPGALIDSGTVISRLPPKAYAALRSSFKAKMSKYPATSAVSILDTCFDLSGFKTVTIPKVSFYFSGGAVVCLAFAGNSDDNNAAIFGNVQQQTLEVVYDGAGGRVGFAPNGCS</sequence>
<gene>
    <name evidence="10" type="ORF">TAV2_LOCUS19114</name>
</gene>
<evidence type="ECO:0000256" key="1">
    <source>
        <dbReference type="ARBA" id="ARBA00007447"/>
    </source>
</evidence>
<evidence type="ECO:0000256" key="4">
    <source>
        <dbReference type="ARBA" id="ARBA00022750"/>
    </source>
</evidence>
<dbReference type="AlphaFoldDB" id="A0AAU9SUU7"/>
<dbReference type="InterPro" id="IPR032861">
    <property type="entry name" value="TAXi_N"/>
</dbReference>
<dbReference type="FunFam" id="2.40.70.10:FF:000013">
    <property type="entry name" value="Aspartyl protease AED1"/>
    <property type="match status" value="1"/>
</dbReference>
<keyword evidence="6" id="KW-1015">Disulfide bond</keyword>
<dbReference type="EMBL" id="OU466862">
    <property type="protein sequence ID" value="CAH2073180.1"/>
    <property type="molecule type" value="Genomic_DNA"/>
</dbReference>
<evidence type="ECO:0000256" key="5">
    <source>
        <dbReference type="ARBA" id="ARBA00022801"/>
    </source>
</evidence>
<keyword evidence="4 8" id="KW-0064">Aspartyl protease</keyword>
<dbReference type="Gene3D" id="2.40.70.10">
    <property type="entry name" value="Acid Proteases"/>
    <property type="match status" value="2"/>
</dbReference>